<dbReference type="OrthoDB" id="9109076at2"/>
<dbReference type="PATRIC" id="fig|190721.6.peg.5808"/>
<accession>A0A192A8I3</accession>
<evidence type="ECO:0000313" key="2">
    <source>
        <dbReference type="EMBL" id="ANJ76617.1"/>
    </source>
</evidence>
<keyword evidence="2" id="KW-0614">Plasmid</keyword>
<dbReference type="Proteomes" id="UP000078572">
    <property type="component" value="Plasmid pRI-2"/>
</dbReference>
<geneLocation type="plasmid" evidence="3"/>
<reference evidence="1 3" key="1">
    <citation type="submission" date="2015-09" db="EMBL/GenBank/DDBJ databases">
        <authorList>
            <person name="Xu Y."/>
            <person name="Nagy A."/>
            <person name="Liu N.T."/>
            <person name="Nou X."/>
        </authorList>
    </citation>
    <scope>NUCLEOTIDE SEQUENCE [LARGE SCALE GENOMIC DNA]</scope>
    <source>
        <strain evidence="1 3">FC1138</strain>
        <plasmid evidence="3">Plasmid</plasmid>
        <plasmid evidence="1">unnamed</plasmid>
    </source>
</reference>
<evidence type="ECO:0000313" key="3">
    <source>
        <dbReference type="Proteomes" id="UP000077927"/>
    </source>
</evidence>
<dbReference type="Proteomes" id="UP000077927">
    <property type="component" value="Plasmid unnamed"/>
</dbReference>
<dbReference type="KEGG" id="rin:ACS15_5853"/>
<geneLocation type="plasmid" evidence="1">
    <name>unnamed</name>
</geneLocation>
<dbReference type="GeneID" id="61530025"/>
<dbReference type="EMBL" id="CP012607">
    <property type="protein sequence ID" value="ANH77056.1"/>
    <property type="molecule type" value="Genomic_DNA"/>
</dbReference>
<proteinExistence type="predicted"/>
<organism evidence="2 4">
    <name type="scientific">Ralstonia insidiosa</name>
    <dbReference type="NCBI Taxonomy" id="190721"/>
    <lineage>
        <taxon>Bacteria</taxon>
        <taxon>Pseudomonadati</taxon>
        <taxon>Pseudomonadota</taxon>
        <taxon>Betaproteobacteria</taxon>
        <taxon>Burkholderiales</taxon>
        <taxon>Burkholderiaceae</taxon>
        <taxon>Ralstonia</taxon>
    </lineage>
</organism>
<sequence length="70" mass="7778">MHLTVLERQALADAAAEGFDEIEATLQRLQIVNAAAFHTLSTLATRVFFDQPVRNEPCLAYVRAHQPKGD</sequence>
<dbReference type="AlphaFoldDB" id="A0A192A8I3"/>
<dbReference type="RefSeq" id="WP_004636252.1">
    <property type="nucleotide sequence ID" value="NZ_CP012607.1"/>
</dbReference>
<keyword evidence="4" id="KW-1185">Reference proteome</keyword>
<gene>
    <name evidence="2" type="ORF">A9Y76_28835</name>
    <name evidence="1" type="ORF">ACS15_5853</name>
</gene>
<reference evidence="2" key="2">
    <citation type="submission" date="2016-06" db="EMBL/GenBank/DDBJ databases">
        <authorList>
            <person name="Kjaerup R.B."/>
            <person name="Dalgaard T.S."/>
            <person name="Juul-Madsen H.R."/>
        </authorList>
    </citation>
    <scope>NUCLEOTIDE SEQUENCE [LARGE SCALE GENOMIC DNA]</scope>
    <source>
        <strain evidence="2">ATCC 49129</strain>
        <plasmid evidence="2">pRI-2</plasmid>
    </source>
</reference>
<name>A0A192A8I3_9RALS</name>
<dbReference type="EMBL" id="CP016025">
    <property type="protein sequence ID" value="ANJ76617.1"/>
    <property type="molecule type" value="Genomic_DNA"/>
</dbReference>
<evidence type="ECO:0000313" key="4">
    <source>
        <dbReference type="Proteomes" id="UP000078572"/>
    </source>
</evidence>
<protein>
    <submittedName>
        <fullName evidence="2">Uncharacterized protein</fullName>
    </submittedName>
</protein>
<evidence type="ECO:0000313" key="1">
    <source>
        <dbReference type="EMBL" id="ANH77056.1"/>
    </source>
</evidence>
<reference evidence="4" key="3">
    <citation type="submission" date="2016-06" db="EMBL/GenBank/DDBJ databases">
        <authorList>
            <person name="Xu Y."/>
            <person name="Nagy A."/>
            <person name="Yan X."/>
            <person name="Kim S.W."/>
            <person name="Haley B."/>
            <person name="Liu N.T."/>
            <person name="Nou X."/>
        </authorList>
    </citation>
    <scope>NUCLEOTIDE SEQUENCE [LARGE SCALE GENOMIC DNA]</scope>
    <source>
        <strain evidence="4">ATCC 49129</strain>
        <plasmid evidence="4">pri-2</plasmid>
    </source>
</reference>
<geneLocation type="plasmid" evidence="2">
    <name>pRI-2</name>
</geneLocation>
<geneLocation type="plasmid" evidence="4">
    <name>pri-2</name>
</geneLocation>